<evidence type="ECO:0000313" key="6">
    <source>
        <dbReference type="Proteomes" id="UP000234512"/>
    </source>
</evidence>
<evidence type="ECO:0000313" key="8">
    <source>
        <dbReference type="Proteomes" id="UP001212327"/>
    </source>
</evidence>
<dbReference type="EMBL" id="JAQLSF010000001">
    <property type="protein sequence ID" value="MDB1563212.1"/>
    <property type="molecule type" value="Genomic_DNA"/>
</dbReference>
<evidence type="ECO:0000313" key="3">
    <source>
        <dbReference type="EMBL" id="MDM7455153.1"/>
    </source>
</evidence>
<protein>
    <submittedName>
        <fullName evidence="5">Uncharacterized protein</fullName>
    </submittedName>
</protein>
<dbReference type="Proteomes" id="UP000237433">
    <property type="component" value="Unassembled WGS sequence"/>
</dbReference>
<organism evidence="5 7">
    <name type="scientific">Lacticaseibacillus paracasei</name>
    <name type="common">Lactobacillus paracasei</name>
    <dbReference type="NCBI Taxonomy" id="1597"/>
    <lineage>
        <taxon>Bacteria</taxon>
        <taxon>Bacillati</taxon>
        <taxon>Bacillota</taxon>
        <taxon>Bacilli</taxon>
        <taxon>Lactobacillales</taxon>
        <taxon>Lactobacillaceae</taxon>
        <taxon>Lacticaseibacillus</taxon>
    </lineage>
</organism>
<evidence type="ECO:0000313" key="7">
    <source>
        <dbReference type="Proteomes" id="UP000237433"/>
    </source>
</evidence>
<dbReference type="EMBL" id="PKQJ01000006">
    <property type="protein sequence ID" value="PLC46484.1"/>
    <property type="molecule type" value="Genomic_DNA"/>
</dbReference>
<dbReference type="OrthoDB" id="2221733at2"/>
<reference evidence="3" key="4">
    <citation type="submission" date="2023-06" db="EMBL/GenBank/DDBJ databases">
        <title>Draft Genome Sequences of lactic acid bacteria strains isolated from fermented milk products.</title>
        <authorList>
            <person name="Elcheninov A.G."/>
            <person name="Klyukina A."/>
            <person name="Zayulina K.S."/>
            <person name="Gavirova L.A."/>
            <person name="Shcherbakova P.A."/>
            <person name="Shestakov A.I."/>
            <person name="Kublanov I.V."/>
            <person name="Kochetkova T.V."/>
        </authorList>
    </citation>
    <scope>NUCLEOTIDE SEQUENCE</scope>
    <source>
        <strain evidence="3">TOM.1374</strain>
    </source>
</reference>
<keyword evidence="1" id="KW-0812">Transmembrane</keyword>
<gene>
    <name evidence="5" type="ORF">ACX51_15345</name>
    <name evidence="4" type="ORF">C0Q90_06605</name>
    <name evidence="2" type="ORF">PGA78_00185</name>
    <name evidence="3" type="ORF">QUF16_12405</name>
</gene>
<dbReference type="AlphaFoldDB" id="A0A1V0Q5S3"/>
<dbReference type="Proteomes" id="UP001212327">
    <property type="component" value="Unassembled WGS sequence"/>
</dbReference>
<name>A0A1V0Q5S3_LACPA</name>
<evidence type="ECO:0000256" key="1">
    <source>
        <dbReference type="SAM" id="Phobius"/>
    </source>
</evidence>
<feature type="transmembrane region" description="Helical" evidence="1">
    <location>
        <begin position="6"/>
        <end position="28"/>
    </location>
</feature>
<keyword evidence="1" id="KW-1133">Transmembrane helix</keyword>
<dbReference type="KEGG" id="lcs:LCBD_0565"/>
<accession>A0A0E2MES3</accession>
<reference evidence="5 7" key="1">
    <citation type="journal article" date="2015" name="J. Am. Soc. Brew. Chem.">
        <title>Dissolved carbon dioxide selects for lactic acid bacteria able to grow in and spoil packaged beer.</title>
        <authorList>
            <person name="Bergsveinson J."/>
            <person name="Redekop A."/>
            <person name="Zoerb S."/>
            <person name="Ziola B."/>
        </authorList>
    </citation>
    <scope>NUCLEOTIDE SEQUENCE [LARGE SCALE GENOMIC DNA]</scope>
    <source>
        <strain evidence="5 7">CCC B1205</strain>
    </source>
</reference>
<proteinExistence type="predicted"/>
<dbReference type="Proteomes" id="UP000234512">
    <property type="component" value="Unassembled WGS sequence"/>
</dbReference>
<reference evidence="4 6" key="2">
    <citation type="journal article" date="2018" name="Genome Announc.">
        <title>Draft Genome Sequence of Lactobacillus paracasei DUP 13076, Which Exhibits Potent Antipathogenic Effects against Salmonella enterica Serovars Enteritidis, Typhimurium, and Heidelberg.</title>
        <authorList>
            <person name="Muyyarikkandy M.S."/>
            <person name="Alqahtani F.H."/>
            <person name="Mandoiu I."/>
            <person name="Amalaradjou M.A."/>
        </authorList>
    </citation>
    <scope>NUCLEOTIDE SEQUENCE [LARGE SCALE GENOMIC DNA]</scope>
    <source>
        <strain evidence="4 6">DUP 13076</strain>
    </source>
</reference>
<evidence type="ECO:0000313" key="4">
    <source>
        <dbReference type="EMBL" id="PLC46484.1"/>
    </source>
</evidence>
<dbReference type="EMBL" id="JAUCBG010000022">
    <property type="protein sequence ID" value="MDM7455153.1"/>
    <property type="molecule type" value="Genomic_DNA"/>
</dbReference>
<accession>A0A125U7G1</accession>
<keyword evidence="1" id="KW-0472">Membrane</keyword>
<evidence type="ECO:0000313" key="5">
    <source>
        <dbReference type="EMBL" id="POE38624.1"/>
    </source>
</evidence>
<dbReference type="KEGG" id="lce:LC2W_0565"/>
<dbReference type="EMBL" id="LGIY01000047">
    <property type="protein sequence ID" value="POE38624.1"/>
    <property type="molecule type" value="Genomic_DNA"/>
</dbReference>
<reference evidence="2 8" key="3">
    <citation type="submission" date="2023-01" db="EMBL/GenBank/DDBJ databases">
        <title>Complete genome sequence of Lacticaseibacillus paracasei SRCM217440 isolated from Makgeolli.</title>
        <authorList>
            <person name="Yang H.-G."/>
            <person name="Jeong S.-J."/>
            <person name="Ha G.-S."/>
            <person name="Yang H.-J."/>
            <person name="Jeong D.-Y."/>
        </authorList>
    </citation>
    <scope>NUCLEOTIDE SEQUENCE [LARGE SCALE GENOMIC DNA]</scope>
    <source>
        <strain evidence="2 8">SRCM217440</strain>
    </source>
</reference>
<sequence length="181" mass="20192">MNKYELFSSVVQALTSIVAVVLSTIALIRSSKSERDANKPYIVSFLKVVRSSQTTIIYLMIKNFGRTGATILSVKADPAIDSGQLKFENNPFELFSNQLIAPDQTYAAVISVKNSEIELKTRKFSLSITYSDEFGKKETKDFLLNADVATSFDHITPVPTKTDEVAKSIYITSAERLFNQF</sequence>
<dbReference type="RefSeq" id="WP_003586921.1">
    <property type="nucleotide sequence ID" value="NC_010999.1"/>
</dbReference>
<evidence type="ECO:0000313" key="2">
    <source>
        <dbReference type="EMBL" id="MDB1563212.1"/>
    </source>
</evidence>
<comment type="caution">
    <text evidence="5">The sequence shown here is derived from an EMBL/GenBank/DDBJ whole genome shotgun (WGS) entry which is preliminary data.</text>
</comment>
<dbReference type="Proteomes" id="UP001231451">
    <property type="component" value="Unassembled WGS sequence"/>
</dbReference>
<accession>A0A1V0Q5S3</accession>